<dbReference type="Proteomes" id="UP000077671">
    <property type="component" value="Unassembled WGS sequence"/>
</dbReference>
<evidence type="ECO:0000313" key="2">
    <source>
        <dbReference type="EMBL" id="CAD6911755.1"/>
    </source>
</evidence>
<reference evidence="3" key="2">
    <citation type="journal article" date="2019" name="IMA Fungus">
        <title>Genome sequencing and comparison of five Tilletia species to identify candidate genes for the detection of regulated species infecting wheat.</title>
        <authorList>
            <person name="Nguyen H.D.T."/>
            <person name="Sultana T."/>
            <person name="Kesanakurti P."/>
            <person name="Hambleton S."/>
        </authorList>
    </citation>
    <scope>NUCLEOTIDE SEQUENCE</scope>
    <source>
        <strain evidence="3">DAOMC 238032</strain>
    </source>
</reference>
<evidence type="ECO:0000313" key="5">
    <source>
        <dbReference type="Proteomes" id="UP000836402"/>
    </source>
</evidence>
<dbReference type="Proteomes" id="UP000836402">
    <property type="component" value="Unassembled WGS sequence"/>
</dbReference>
<gene>
    <name evidence="3" type="ORF">A4X03_0g6652</name>
    <name evidence="2" type="ORF">JKIAZH3_G9902</name>
</gene>
<sequence>MNQKTTPRNRFRLLSAAPPANFYECTPPSARDQRPQDKGGGGKTSPAAGSVHSSSATSQSSLHTGVSDATVTAPPGAPLQHPVLLNPQPFFYVGTTLSCRILTSTWPAPLLTGWIPTDVRSYSLDYFLHPDDRAAFLLLMRSQDTDPAPRRTALDSAHHRVAGATEPVLFTTWISTCDIPGSTRTAQCRLRHDYGFFDYYAIWAHFCEAVSRNGTFTVTWTCLKIGNDRGFPPLLQSASSPLPRA</sequence>
<dbReference type="AlphaFoldDB" id="A0A177U915"/>
<dbReference type="EMBL" id="CAJHJG010001366">
    <property type="protein sequence ID" value="CAD6911755.1"/>
    <property type="molecule type" value="Genomic_DNA"/>
</dbReference>
<comment type="caution">
    <text evidence="3">The sequence shown here is derived from an EMBL/GenBank/DDBJ whole genome shotgun (WGS) entry which is preliminary data.</text>
</comment>
<keyword evidence="5" id="KW-1185">Reference proteome</keyword>
<evidence type="ECO:0000313" key="4">
    <source>
        <dbReference type="Proteomes" id="UP000077671"/>
    </source>
</evidence>
<evidence type="ECO:0000313" key="3">
    <source>
        <dbReference type="EMBL" id="KAE8249188.1"/>
    </source>
</evidence>
<name>A0A177U915_9BASI</name>
<reference evidence="2" key="3">
    <citation type="submission" date="2020-10" db="EMBL/GenBank/DDBJ databases">
        <authorList>
            <person name="Sedaghatjoo S."/>
        </authorList>
    </citation>
    <scope>NUCLEOTIDE SEQUENCE</scope>
    <source>
        <strain evidence="2">AZH3</strain>
    </source>
</reference>
<reference evidence="3" key="1">
    <citation type="submission" date="2016-04" db="EMBL/GenBank/DDBJ databases">
        <authorList>
            <person name="Nguyen H.D."/>
            <person name="Kesanakurti P."/>
            <person name="Cullis J."/>
            <person name="Levesque C.A."/>
            <person name="Hambleton S."/>
        </authorList>
    </citation>
    <scope>NUCLEOTIDE SEQUENCE</scope>
    <source>
        <strain evidence="3">DAOMC 238032</strain>
    </source>
</reference>
<feature type="region of interest" description="Disordered" evidence="1">
    <location>
        <begin position="1"/>
        <end position="74"/>
    </location>
</feature>
<evidence type="ECO:0000256" key="1">
    <source>
        <dbReference type="SAM" id="MobiDB-lite"/>
    </source>
</evidence>
<dbReference type="EMBL" id="LWDD02001335">
    <property type="protein sequence ID" value="KAE8249188.1"/>
    <property type="molecule type" value="Genomic_DNA"/>
</dbReference>
<proteinExistence type="predicted"/>
<feature type="compositionally biased region" description="Low complexity" evidence="1">
    <location>
        <begin position="47"/>
        <end position="61"/>
    </location>
</feature>
<accession>A0A177U915</accession>
<organism evidence="3 4">
    <name type="scientific">Tilletia caries</name>
    <name type="common">wheat bunt fungus</name>
    <dbReference type="NCBI Taxonomy" id="13290"/>
    <lineage>
        <taxon>Eukaryota</taxon>
        <taxon>Fungi</taxon>
        <taxon>Dikarya</taxon>
        <taxon>Basidiomycota</taxon>
        <taxon>Ustilaginomycotina</taxon>
        <taxon>Exobasidiomycetes</taxon>
        <taxon>Tilletiales</taxon>
        <taxon>Tilletiaceae</taxon>
        <taxon>Tilletia</taxon>
    </lineage>
</organism>
<protein>
    <recommendedName>
        <fullName evidence="6">PAS domain-containing protein</fullName>
    </recommendedName>
</protein>
<evidence type="ECO:0008006" key="6">
    <source>
        <dbReference type="Google" id="ProtNLM"/>
    </source>
</evidence>